<dbReference type="SUPFAM" id="SSF109854">
    <property type="entry name" value="DinB/YfiT-like putative metalloenzymes"/>
    <property type="match status" value="1"/>
</dbReference>
<gene>
    <name evidence="1" type="ORF">QW060_26730</name>
</gene>
<dbReference type="EMBL" id="JAUFQU010000088">
    <property type="protein sequence ID" value="MDN3710417.1"/>
    <property type="molecule type" value="Genomic_DNA"/>
</dbReference>
<dbReference type="Proteomes" id="UP001242368">
    <property type="component" value="Unassembled WGS sequence"/>
</dbReference>
<dbReference type="InterPro" id="IPR034660">
    <property type="entry name" value="DinB/YfiT-like"/>
</dbReference>
<sequence>MECRSAAQPYISVSATHRKALVSKDFLREKFGTLNRPLMDEAHVITRYKEALANGGKAPERFVPGAFNSEERDKATAETEQLLTGIGQLLQDYTEEELDTLVMPHPLLGPLSIREMMYLMTYHATHHQLQTEANLKS</sequence>
<evidence type="ECO:0008006" key="3">
    <source>
        <dbReference type="Google" id="ProtNLM"/>
    </source>
</evidence>
<protein>
    <recommendedName>
        <fullName evidence="3">DinB family protein</fullName>
    </recommendedName>
</protein>
<evidence type="ECO:0000313" key="1">
    <source>
        <dbReference type="EMBL" id="MDN3710417.1"/>
    </source>
</evidence>
<organism evidence="1 2">
    <name type="scientific">Paenimyroides ceti</name>
    <dbReference type="NCBI Taxonomy" id="395087"/>
    <lineage>
        <taxon>Bacteria</taxon>
        <taxon>Pseudomonadati</taxon>
        <taxon>Bacteroidota</taxon>
        <taxon>Flavobacteriia</taxon>
        <taxon>Flavobacteriales</taxon>
        <taxon>Flavobacteriaceae</taxon>
        <taxon>Paenimyroides</taxon>
    </lineage>
</organism>
<keyword evidence="2" id="KW-1185">Reference proteome</keyword>
<reference evidence="2" key="1">
    <citation type="journal article" date="2019" name="Int. J. Syst. Evol. Microbiol.">
        <title>The Global Catalogue of Microorganisms (GCM) 10K type strain sequencing project: providing services to taxonomists for standard genome sequencing and annotation.</title>
        <authorList>
            <consortium name="The Broad Institute Genomics Platform"/>
            <consortium name="The Broad Institute Genome Sequencing Center for Infectious Disease"/>
            <person name="Wu L."/>
            <person name="Ma J."/>
        </authorList>
    </citation>
    <scope>NUCLEOTIDE SEQUENCE [LARGE SCALE GENOMIC DNA]</scope>
    <source>
        <strain evidence="2">CECT 7184</strain>
    </source>
</reference>
<evidence type="ECO:0000313" key="2">
    <source>
        <dbReference type="Proteomes" id="UP001242368"/>
    </source>
</evidence>
<proteinExistence type="predicted"/>
<dbReference type="Gene3D" id="1.20.120.450">
    <property type="entry name" value="dinb family like domain"/>
    <property type="match status" value="1"/>
</dbReference>
<comment type="caution">
    <text evidence="1">The sequence shown here is derived from an EMBL/GenBank/DDBJ whole genome shotgun (WGS) entry which is preliminary data.</text>
</comment>
<name>A0ABT8D1D2_9FLAO</name>
<accession>A0ABT8D1D2</accession>
<dbReference type="RefSeq" id="WP_290365567.1">
    <property type="nucleotide sequence ID" value="NZ_JAUFQU010000088.1"/>
</dbReference>